<keyword evidence="2" id="KW-1185">Reference proteome</keyword>
<sequence>MSFYHNNDGSVVPILSTNGSEDALRKRRNNSLKPFIQQQQQQIFIPDMIPQRSMVATASSHNLRKSTHSDVSMKPTGTTTSLQIWSHHVERIKLLLRHLFPNLMNRESTRMSENGFESTKKIETEDYYCSSNVKAFPSCCCCTYLLLVGNTGDMSACSDLSICNAIKDYSHNFEKYSRCIINVHNDLFHFLYFVKNVEKMYGDKLDVMDLTYNMICNYEYQKTKELMKFFNGKNYERSLKCMKEHSVLSLNIIYWSGHGENNLGLSFPSFQYMSFEEFLSIFANQNSESISIPHLFVMECCFSNEKEIFNFVQKTRHHNKPFPYLFLCSSIEKSGGWICDGVDSNGIMTNFLTDPVSSFFKVKYKIFFDLGNNSSEYFPYFNAKVKRKFYSIIDTCLSEVFPLVYPVEFVNFIGAHLSFLHSSMIRLLFKHFILLHYYVDKLYQRQTPFSYPPISTHVLRDLKVVTLFSQMEDNIDSLLIDTFRNTQI</sequence>
<comment type="caution">
    <text evidence="1">The sequence shown here is derived from an EMBL/GenBank/DDBJ whole genome shotgun (WGS) entry which is preliminary data.</text>
</comment>
<evidence type="ECO:0000313" key="1">
    <source>
        <dbReference type="EMBL" id="KAG2377953.1"/>
    </source>
</evidence>
<accession>A0AA88KHL4</accession>
<evidence type="ECO:0000313" key="2">
    <source>
        <dbReference type="Proteomes" id="UP000816034"/>
    </source>
</evidence>
<organism evidence="1 2">
    <name type="scientific">Naegleria lovaniensis</name>
    <name type="common">Amoeba</name>
    <dbReference type="NCBI Taxonomy" id="51637"/>
    <lineage>
        <taxon>Eukaryota</taxon>
        <taxon>Discoba</taxon>
        <taxon>Heterolobosea</taxon>
        <taxon>Tetramitia</taxon>
        <taxon>Eutetramitia</taxon>
        <taxon>Vahlkampfiidae</taxon>
        <taxon>Naegleria</taxon>
    </lineage>
</organism>
<dbReference type="Proteomes" id="UP000816034">
    <property type="component" value="Unassembled WGS sequence"/>
</dbReference>
<proteinExistence type="predicted"/>
<dbReference type="RefSeq" id="XP_044545215.1">
    <property type="nucleotide sequence ID" value="XM_044698666.1"/>
</dbReference>
<dbReference type="EMBL" id="PYSW02000035">
    <property type="protein sequence ID" value="KAG2377953.1"/>
    <property type="molecule type" value="Genomic_DNA"/>
</dbReference>
<gene>
    <name evidence="1" type="ORF">C9374_008575</name>
</gene>
<reference evidence="1 2" key="1">
    <citation type="journal article" date="2018" name="BMC Genomics">
        <title>The genome of Naegleria lovaniensis, the basis for a comparative approach to unravel pathogenicity factors of the human pathogenic amoeba N. fowleri.</title>
        <authorList>
            <person name="Liechti N."/>
            <person name="Schurch N."/>
            <person name="Bruggmann R."/>
            <person name="Wittwer M."/>
        </authorList>
    </citation>
    <scope>NUCLEOTIDE SEQUENCE [LARGE SCALE GENOMIC DNA]</scope>
    <source>
        <strain evidence="1 2">ATCC 30569</strain>
    </source>
</reference>
<name>A0AA88KHL4_NAELO</name>
<dbReference type="AlphaFoldDB" id="A0AA88KHL4"/>
<dbReference type="GeneID" id="68101029"/>
<protein>
    <submittedName>
        <fullName evidence="1">Uncharacterized protein</fullName>
    </submittedName>
</protein>